<reference evidence="1 2" key="1">
    <citation type="submission" date="2024-04" db="EMBL/GenBank/DDBJ databases">
        <title>Tritrichomonas musculus Genome.</title>
        <authorList>
            <person name="Alves-Ferreira E."/>
            <person name="Grigg M."/>
            <person name="Lorenzi H."/>
            <person name="Galac M."/>
        </authorList>
    </citation>
    <scope>NUCLEOTIDE SEQUENCE [LARGE SCALE GENOMIC DNA]</scope>
    <source>
        <strain evidence="1 2">EAF2021</strain>
    </source>
</reference>
<dbReference type="Proteomes" id="UP001470230">
    <property type="component" value="Unassembled WGS sequence"/>
</dbReference>
<proteinExistence type="predicted"/>
<sequence>MINSLLTKYTGIGVEKTKDQNYSEAKLELKKIADSISNFDQLINYVVQIEETLQKLSDASINLAEDIDHFFSDAPEEQQYRAKTHLNFSIHFSALTSNFFIPRTEANVFSLLKQLKEEVNELTQLKETIKLLRFEYDRYRAIVNYLSDSAKIEEKDMKEAVLKMNQNYQQYYSQKTQFINAVNNLKENREIIFKRPLQNMICLTSQYMMQVFREVQKYRTTFPPELFVPKNNIIEKKNDEKEK</sequence>
<accession>A0ABR2L0W5</accession>
<organism evidence="1 2">
    <name type="scientific">Tritrichomonas musculus</name>
    <dbReference type="NCBI Taxonomy" id="1915356"/>
    <lineage>
        <taxon>Eukaryota</taxon>
        <taxon>Metamonada</taxon>
        <taxon>Parabasalia</taxon>
        <taxon>Tritrichomonadida</taxon>
        <taxon>Tritrichomonadidae</taxon>
        <taxon>Tritrichomonas</taxon>
    </lineage>
</organism>
<dbReference type="InterPro" id="IPR027267">
    <property type="entry name" value="AH/BAR_dom_sf"/>
</dbReference>
<dbReference type="Gene3D" id="1.20.1270.60">
    <property type="entry name" value="Arfaptin homology (AH) domain/BAR domain"/>
    <property type="match status" value="1"/>
</dbReference>
<evidence type="ECO:0000313" key="2">
    <source>
        <dbReference type="Proteomes" id="UP001470230"/>
    </source>
</evidence>
<dbReference type="SUPFAM" id="SSF103657">
    <property type="entry name" value="BAR/IMD domain-like"/>
    <property type="match status" value="1"/>
</dbReference>
<dbReference type="EMBL" id="JAPFFF010000002">
    <property type="protein sequence ID" value="KAK8896847.1"/>
    <property type="molecule type" value="Genomic_DNA"/>
</dbReference>
<comment type="caution">
    <text evidence="1">The sequence shown here is derived from an EMBL/GenBank/DDBJ whole genome shotgun (WGS) entry which is preliminary data.</text>
</comment>
<gene>
    <name evidence="1" type="ORF">M9Y10_014772</name>
</gene>
<evidence type="ECO:0008006" key="3">
    <source>
        <dbReference type="Google" id="ProtNLM"/>
    </source>
</evidence>
<keyword evidence="2" id="KW-1185">Reference proteome</keyword>
<evidence type="ECO:0000313" key="1">
    <source>
        <dbReference type="EMBL" id="KAK8896847.1"/>
    </source>
</evidence>
<protein>
    <recommendedName>
        <fullName evidence="3">BAR domain-containing protein</fullName>
    </recommendedName>
</protein>
<name>A0ABR2L0W5_9EUKA</name>